<dbReference type="Proteomes" id="UP000765845">
    <property type="component" value="Unassembled WGS sequence"/>
</dbReference>
<name>A0ABX1GE45_9GAMM</name>
<evidence type="ECO:0000313" key="4">
    <source>
        <dbReference type="EMBL" id="NKI17428.1"/>
    </source>
</evidence>
<proteinExistence type="inferred from homology"/>
<dbReference type="HAMAP" id="MF_04144">
    <property type="entry name" value="TERL_LAMBDA"/>
    <property type="match status" value="1"/>
</dbReference>
<dbReference type="PANTHER" id="PTHR34413:SF2">
    <property type="entry name" value="PROPHAGE TAIL FIBER ASSEMBLY PROTEIN HOMOLOG TFAE-RELATED"/>
    <property type="match status" value="1"/>
</dbReference>
<dbReference type="InterPro" id="IPR027417">
    <property type="entry name" value="P-loop_NTPase"/>
</dbReference>
<reference evidence="4 5" key="1">
    <citation type="submission" date="2020-04" db="EMBL/GenBank/DDBJ databases">
        <authorList>
            <person name="Yoon J."/>
        </authorList>
    </citation>
    <scope>NUCLEOTIDE SEQUENCE [LARGE SCALE GENOMIC DNA]</scope>
    <source>
        <strain evidence="4 5">KMU-166</strain>
    </source>
</reference>
<feature type="compositionally biased region" description="Gly residues" evidence="1">
    <location>
        <begin position="655"/>
        <end position="675"/>
    </location>
</feature>
<dbReference type="InterPro" id="IPR046454">
    <property type="entry name" value="GpA_endonuclease"/>
</dbReference>
<feature type="domain" description="Terminase large subunit GpA endonuclease" evidence="3">
    <location>
        <begin position="336"/>
        <end position="615"/>
    </location>
</feature>
<accession>A0ABX1GE45</accession>
<dbReference type="Pfam" id="PF05876">
    <property type="entry name" value="GpA_ATPase"/>
    <property type="match status" value="1"/>
</dbReference>
<sequence>MSRPCPKQIRNFQKAARAGLTALVRPEPKTATEWADENFYLSSESSYHEGRWSTLHFQVAILNAMGSDAVRVVNVVKSARLGYTKMLLAAIAYYLEHKRRNVLSFSPTDTDAENFSKTHVDTAIRDVPPLKELAPWCGMKHRDNTLDKKRFSNGKQLFIHGGKAARNYREKSVDVVIYDELAAFDADIEKEGSPTTLGDKRLEGSTFGKSIRGSTPKTRGECQIEKAASESEYYFRFRVPCPHCGTEQVLEWGGADCNYGIKWNNELQGIEARAATAFYLCRAGACVIKQHELNDAGRVHSAHEGRWVCDNTGVFTRDGVDFFSSDGTPTTTPAHITFHVWTAYSPFTTWARIVEDFLKAKGDASKLKTFVNTTLGETWEDETGEGLEWEHLYNRREVFPEVPDRAVALFGGIDTQDDRYEGRVWAYGPGEESWLVDRFILYGDPAGEELQRKVEERIRKQYTRADGQILGVKMWTWDSGGHYTDEVYAQSKKLGIMWVIPTKGASQYGKPIADFPRSRNRKGVFLTMVGTDNAKEVIYSRLRIQPEPAEAVPGCIHLPANSDICDQEELKQLVAEVKRSKIQKGQRVYRWDSMGRRNEALDCCVGALAALRIAQQRFGFSLDAEYRKPRPEKPTAEEATPRPEKGAFDKNGSRTTGGGGNDWLGINKSGGGWLK</sequence>
<dbReference type="InterPro" id="IPR008866">
    <property type="entry name" value="Phage_lambda_GpA-like"/>
</dbReference>
<feature type="region of interest" description="Disordered" evidence="1">
    <location>
        <begin position="624"/>
        <end position="675"/>
    </location>
</feature>
<dbReference type="Gene3D" id="3.40.50.300">
    <property type="entry name" value="P-loop containing nucleotide triphosphate hydrolases"/>
    <property type="match status" value="1"/>
</dbReference>
<evidence type="ECO:0000259" key="2">
    <source>
        <dbReference type="Pfam" id="PF05876"/>
    </source>
</evidence>
<gene>
    <name evidence="4" type="ORF">HCU74_08360</name>
</gene>
<dbReference type="Pfam" id="PF20454">
    <property type="entry name" value="GpA_nuclease"/>
    <property type="match status" value="1"/>
</dbReference>
<protein>
    <submittedName>
        <fullName evidence="4">Phage terminase large subunit family protein</fullName>
    </submittedName>
</protein>
<dbReference type="InterPro" id="IPR046453">
    <property type="entry name" value="GpA_ATPase"/>
</dbReference>
<comment type="caution">
    <text evidence="4">The sequence shown here is derived from an EMBL/GenBank/DDBJ whole genome shotgun (WGS) entry which is preliminary data.</text>
</comment>
<keyword evidence="5" id="KW-1185">Reference proteome</keyword>
<evidence type="ECO:0000313" key="5">
    <source>
        <dbReference type="Proteomes" id="UP000765845"/>
    </source>
</evidence>
<feature type="domain" description="Phage terminase large subunit GpA ATPase" evidence="2">
    <location>
        <begin position="48"/>
        <end position="307"/>
    </location>
</feature>
<evidence type="ECO:0000259" key="3">
    <source>
        <dbReference type="Pfam" id="PF20454"/>
    </source>
</evidence>
<dbReference type="PANTHER" id="PTHR34413">
    <property type="entry name" value="PROPHAGE TAIL FIBER ASSEMBLY PROTEIN HOMOLOG TFAE-RELATED-RELATED"/>
    <property type="match status" value="1"/>
</dbReference>
<dbReference type="InterPro" id="IPR051220">
    <property type="entry name" value="TFA_Chaperone"/>
</dbReference>
<feature type="compositionally biased region" description="Basic and acidic residues" evidence="1">
    <location>
        <begin position="624"/>
        <end position="652"/>
    </location>
</feature>
<evidence type="ECO:0000256" key="1">
    <source>
        <dbReference type="SAM" id="MobiDB-lite"/>
    </source>
</evidence>
<dbReference type="EMBL" id="JAAWWK010000002">
    <property type="protein sequence ID" value="NKI17428.1"/>
    <property type="molecule type" value="Genomic_DNA"/>
</dbReference>
<organism evidence="4 5">
    <name type="scientific">Spongiibacter thalassae</name>
    <dbReference type="NCBI Taxonomy" id="2721624"/>
    <lineage>
        <taxon>Bacteria</taxon>
        <taxon>Pseudomonadati</taxon>
        <taxon>Pseudomonadota</taxon>
        <taxon>Gammaproteobacteria</taxon>
        <taxon>Cellvibrionales</taxon>
        <taxon>Spongiibacteraceae</taxon>
        <taxon>Spongiibacter</taxon>
    </lineage>
</organism>